<dbReference type="STRING" id="1618570.UT08_C0018G0013"/>
<protein>
    <submittedName>
        <fullName evidence="2">Uncharacterized protein</fullName>
    </submittedName>
</protein>
<organism evidence="2 3">
    <name type="scientific">Candidatus Woesebacteria bacterium GW2011_GWB1_38_8</name>
    <dbReference type="NCBI Taxonomy" id="1618570"/>
    <lineage>
        <taxon>Bacteria</taxon>
        <taxon>Candidatus Woeseibacteriota</taxon>
    </lineage>
</organism>
<proteinExistence type="predicted"/>
<keyword evidence="1" id="KW-0812">Transmembrane</keyword>
<name>A0A0G0L074_9BACT</name>
<keyword evidence="1" id="KW-0472">Membrane</keyword>
<dbReference type="Proteomes" id="UP000034081">
    <property type="component" value="Unassembled WGS sequence"/>
</dbReference>
<reference evidence="2 3" key="1">
    <citation type="journal article" date="2015" name="Nature">
        <title>rRNA introns, odd ribosomes, and small enigmatic genomes across a large radiation of phyla.</title>
        <authorList>
            <person name="Brown C.T."/>
            <person name="Hug L.A."/>
            <person name="Thomas B.C."/>
            <person name="Sharon I."/>
            <person name="Castelle C.J."/>
            <person name="Singh A."/>
            <person name="Wilkins M.J."/>
            <person name="Williams K.H."/>
            <person name="Banfield J.F."/>
        </authorList>
    </citation>
    <scope>NUCLEOTIDE SEQUENCE [LARGE SCALE GENOMIC DNA]</scope>
</reference>
<evidence type="ECO:0000313" key="2">
    <source>
        <dbReference type="EMBL" id="KKQ84407.1"/>
    </source>
</evidence>
<accession>A0A0G0L074</accession>
<keyword evidence="1" id="KW-1133">Transmembrane helix</keyword>
<dbReference type="AlphaFoldDB" id="A0A0G0L074"/>
<gene>
    <name evidence="2" type="ORF">UT08_C0018G0013</name>
</gene>
<dbReference type="SUPFAM" id="SSF82171">
    <property type="entry name" value="DPP6 N-terminal domain-like"/>
    <property type="match status" value="1"/>
</dbReference>
<evidence type="ECO:0000256" key="1">
    <source>
        <dbReference type="SAM" id="Phobius"/>
    </source>
</evidence>
<feature type="transmembrane region" description="Helical" evidence="1">
    <location>
        <begin position="60"/>
        <end position="80"/>
    </location>
</feature>
<sequence>MNPDYLKQLNPKLDNPSGNNINFENAKVRQSPSTNIQPEQTYESDVLITTTKRSSLKIPLLLFTLLFLLLVISGLTLVFLQKINNRNNTNITPTPTSTDFIINSQELMNESIDLQNLNPINDGQIFLVEQGIFYTLDTTTMQKTYLKLNDLLAKDDYDFPDEYVFSTNGKFLFFSYLQDLGVYDFENESLNMIDLNSDLGGSIWDQSFLSTNNIYVILDVGCCPGDRGRTLVNIEKGKIIAELTGQGFSWATDGSKFILEAENQELYVIPADPPLTNNSLYLFEIKNDHVSKRELIKANLEQGYKILEWINPDKFIYKQLKYTEPFNHTTDPTQKGFFALPGDDKWIKIYENPVITFWEMDILTDKTTQLQNYREKEYDYTSYSPSKEWKVFLEGEQYPKDIFISKIDGSNKVRISNGSEAIWRP</sequence>
<comment type="caution">
    <text evidence="2">The sequence shown here is derived from an EMBL/GenBank/DDBJ whole genome shotgun (WGS) entry which is preliminary data.</text>
</comment>
<dbReference type="EMBL" id="LBVL01000018">
    <property type="protein sequence ID" value="KKQ84407.1"/>
    <property type="molecule type" value="Genomic_DNA"/>
</dbReference>
<evidence type="ECO:0000313" key="3">
    <source>
        <dbReference type="Proteomes" id="UP000034081"/>
    </source>
</evidence>